<dbReference type="Gene3D" id="3.60.21.10">
    <property type="match status" value="1"/>
</dbReference>
<evidence type="ECO:0000259" key="2">
    <source>
        <dbReference type="Pfam" id="PF00149"/>
    </source>
</evidence>
<dbReference type="Proteomes" id="UP000282515">
    <property type="component" value="Unassembled WGS sequence"/>
</dbReference>
<feature type="transmembrane region" description="Helical" evidence="1">
    <location>
        <begin position="12"/>
        <end position="34"/>
    </location>
</feature>
<keyword evidence="4" id="KW-1185">Reference proteome</keyword>
<gene>
    <name evidence="3" type="ORF">D9V41_06805</name>
</gene>
<dbReference type="Pfam" id="PF00149">
    <property type="entry name" value="Metallophos"/>
    <property type="match status" value="1"/>
</dbReference>
<dbReference type="AlphaFoldDB" id="A0A3L8PLP1"/>
<comment type="caution">
    <text evidence="3">The sequence shown here is derived from an EMBL/GenBank/DDBJ whole genome shotgun (WGS) entry which is preliminary data.</text>
</comment>
<keyword evidence="1" id="KW-0812">Transmembrane</keyword>
<dbReference type="GO" id="GO:0016787">
    <property type="term" value="F:hydrolase activity"/>
    <property type="evidence" value="ECO:0007669"/>
    <property type="project" value="InterPro"/>
</dbReference>
<dbReference type="OrthoDB" id="5241348at2"/>
<sequence>MVAGGVMAGRVLRIAALLVVGLVVGLWVAAASFLHSERSVTLGAHAATVNGTFDGHATVQAGPLLPEFRLPSNAPFGIGATIVLHDSPITNFEEILARDAAIAAAPEGEIAKVEAELRDVALESAVRGLAAAVATVTAIVVVWRIVGPERRAELVASWPPSRGAATVAGTLAVVLVASVWVALPNGRDQRNVTWVPIATEFPELDTIPADTSALRSVEVSKGAAVTGGKALLDGAIATYSESVEFYGDLAAKVEDVDGIRAPEGDEITALVVTDRHDNITMDQVAKAIADRADISFVMNLGDDTSNGASWEDFSIRSLATTFEDYPVYAVAGNHDQGPYIREEMERAGFTVLDGEIEEFEGISLLGDSDPRSSGLTAGYTGNEGENIGAIGEQSEALAETACEADERVGVLMVHSSASARETIERGCADLVLSGHLHRQVGPTETEGEEGITTALTTASTGGAVYAFALGSKLRRDAQVTLVTFDDGRPVGLQIVTLKPGAIIEVGDYTELTVSDVDDDTATPAPQ</sequence>
<evidence type="ECO:0000313" key="3">
    <source>
        <dbReference type="EMBL" id="RLV56144.1"/>
    </source>
</evidence>
<feature type="transmembrane region" description="Helical" evidence="1">
    <location>
        <begin position="125"/>
        <end position="143"/>
    </location>
</feature>
<protein>
    <submittedName>
        <fullName evidence="3">Metallophosphoesterase</fullName>
    </submittedName>
</protein>
<dbReference type="EMBL" id="RDBF01000004">
    <property type="protein sequence ID" value="RLV56144.1"/>
    <property type="molecule type" value="Genomic_DNA"/>
</dbReference>
<evidence type="ECO:0000256" key="1">
    <source>
        <dbReference type="SAM" id="Phobius"/>
    </source>
</evidence>
<dbReference type="InterPro" id="IPR004843">
    <property type="entry name" value="Calcineurin-like_PHP"/>
</dbReference>
<feature type="domain" description="Calcineurin-like phosphoesterase" evidence="2">
    <location>
        <begin position="270"/>
        <end position="438"/>
    </location>
</feature>
<proteinExistence type="predicted"/>
<evidence type="ECO:0000313" key="4">
    <source>
        <dbReference type="Proteomes" id="UP000282515"/>
    </source>
</evidence>
<dbReference type="SUPFAM" id="SSF56300">
    <property type="entry name" value="Metallo-dependent phosphatases"/>
    <property type="match status" value="1"/>
</dbReference>
<feature type="transmembrane region" description="Helical" evidence="1">
    <location>
        <begin position="164"/>
        <end position="183"/>
    </location>
</feature>
<keyword evidence="1" id="KW-0472">Membrane</keyword>
<name>A0A3L8PLP1_9ACTN</name>
<dbReference type="InterPro" id="IPR029052">
    <property type="entry name" value="Metallo-depent_PP-like"/>
</dbReference>
<reference evidence="3 4" key="1">
    <citation type="submission" date="2018-10" db="EMBL/GenBank/DDBJ databases">
        <title>Aeromicrobium sp. 9W16Y-2 whole genome shotgun sequence.</title>
        <authorList>
            <person name="Li F."/>
        </authorList>
    </citation>
    <scope>NUCLEOTIDE SEQUENCE [LARGE SCALE GENOMIC DNA]</scope>
    <source>
        <strain evidence="3 4">9W16Y-2</strain>
    </source>
</reference>
<keyword evidence="1" id="KW-1133">Transmembrane helix</keyword>
<accession>A0A3L8PLP1</accession>
<organism evidence="3 4">
    <name type="scientific">Aeromicrobium phragmitis</name>
    <dbReference type="NCBI Taxonomy" id="2478914"/>
    <lineage>
        <taxon>Bacteria</taxon>
        <taxon>Bacillati</taxon>
        <taxon>Actinomycetota</taxon>
        <taxon>Actinomycetes</taxon>
        <taxon>Propionibacteriales</taxon>
        <taxon>Nocardioidaceae</taxon>
        <taxon>Aeromicrobium</taxon>
    </lineage>
</organism>